<dbReference type="EMBL" id="FQUQ01000002">
    <property type="protein sequence ID" value="SHF33169.1"/>
    <property type="molecule type" value="Genomic_DNA"/>
</dbReference>
<feature type="modified residue" description="4-aspartylphosphate" evidence="1">
    <location>
        <position position="54"/>
    </location>
</feature>
<evidence type="ECO:0000313" key="5">
    <source>
        <dbReference type="Proteomes" id="UP000184287"/>
    </source>
</evidence>
<dbReference type="PANTHER" id="PTHR37299">
    <property type="entry name" value="TRANSCRIPTIONAL REGULATOR-RELATED"/>
    <property type="match status" value="1"/>
</dbReference>
<dbReference type="Pfam" id="PF00072">
    <property type="entry name" value="Response_reg"/>
    <property type="match status" value="1"/>
</dbReference>
<proteinExistence type="predicted"/>
<dbReference type="InterPro" id="IPR001789">
    <property type="entry name" value="Sig_transdc_resp-reg_receiver"/>
</dbReference>
<dbReference type="PANTHER" id="PTHR37299:SF1">
    <property type="entry name" value="STAGE 0 SPORULATION PROTEIN A HOMOLOG"/>
    <property type="match status" value="1"/>
</dbReference>
<dbReference type="SUPFAM" id="SSF52172">
    <property type="entry name" value="CheY-like"/>
    <property type="match status" value="1"/>
</dbReference>
<dbReference type="Pfam" id="PF04397">
    <property type="entry name" value="LytTR"/>
    <property type="match status" value="1"/>
</dbReference>
<evidence type="ECO:0000259" key="2">
    <source>
        <dbReference type="PROSITE" id="PS50110"/>
    </source>
</evidence>
<feature type="domain" description="Response regulatory" evidence="2">
    <location>
        <begin position="3"/>
        <end position="114"/>
    </location>
</feature>
<dbReference type="Gene3D" id="2.40.50.1020">
    <property type="entry name" value="LytTr DNA-binding domain"/>
    <property type="match status" value="1"/>
</dbReference>
<dbReference type="STRING" id="288992.SAMN04488522_102869"/>
<dbReference type="Proteomes" id="UP000184287">
    <property type="component" value="Unassembled WGS sequence"/>
</dbReference>
<protein>
    <submittedName>
        <fullName evidence="4">Two component transcriptional regulator, LytTR family</fullName>
    </submittedName>
</protein>
<dbReference type="InterPro" id="IPR007492">
    <property type="entry name" value="LytTR_DNA-bd_dom"/>
</dbReference>
<dbReference type="AlphaFoldDB" id="A0A1M5ASF5"/>
<evidence type="ECO:0000259" key="3">
    <source>
        <dbReference type="PROSITE" id="PS50930"/>
    </source>
</evidence>
<dbReference type="Gene3D" id="3.40.50.2300">
    <property type="match status" value="1"/>
</dbReference>
<keyword evidence="1" id="KW-0597">Phosphoprotein</keyword>
<dbReference type="InterPro" id="IPR046947">
    <property type="entry name" value="LytR-like"/>
</dbReference>
<dbReference type="OrthoDB" id="9787344at2"/>
<dbReference type="GO" id="GO:0003677">
    <property type="term" value="F:DNA binding"/>
    <property type="evidence" value="ECO:0007669"/>
    <property type="project" value="InterPro"/>
</dbReference>
<evidence type="ECO:0000313" key="4">
    <source>
        <dbReference type="EMBL" id="SHF33169.1"/>
    </source>
</evidence>
<dbReference type="SMART" id="SM00448">
    <property type="entry name" value="REC"/>
    <property type="match status" value="1"/>
</dbReference>
<dbReference type="PROSITE" id="PS50930">
    <property type="entry name" value="HTH_LYTTR"/>
    <property type="match status" value="1"/>
</dbReference>
<gene>
    <name evidence="4" type="ORF">SAMN04488522_102869</name>
</gene>
<name>A0A1M5ASF5_9SPHI</name>
<dbReference type="RefSeq" id="WP_073231021.1">
    <property type="nucleotide sequence ID" value="NZ_FQUQ01000002.1"/>
</dbReference>
<organism evidence="4 5">
    <name type="scientific">Pedobacter caeni</name>
    <dbReference type="NCBI Taxonomy" id="288992"/>
    <lineage>
        <taxon>Bacteria</taxon>
        <taxon>Pseudomonadati</taxon>
        <taxon>Bacteroidota</taxon>
        <taxon>Sphingobacteriia</taxon>
        <taxon>Sphingobacteriales</taxon>
        <taxon>Sphingobacteriaceae</taxon>
        <taxon>Pedobacter</taxon>
    </lineage>
</organism>
<reference evidence="5" key="1">
    <citation type="submission" date="2016-11" db="EMBL/GenBank/DDBJ databases">
        <authorList>
            <person name="Varghese N."/>
            <person name="Submissions S."/>
        </authorList>
    </citation>
    <scope>NUCLEOTIDE SEQUENCE [LARGE SCALE GENOMIC DNA]</scope>
    <source>
        <strain evidence="5">DSM 16990</strain>
    </source>
</reference>
<dbReference type="SMART" id="SM00850">
    <property type="entry name" value="LytTR"/>
    <property type="match status" value="1"/>
</dbReference>
<evidence type="ECO:0000256" key="1">
    <source>
        <dbReference type="PROSITE-ProRule" id="PRU00169"/>
    </source>
</evidence>
<dbReference type="PROSITE" id="PS50110">
    <property type="entry name" value="RESPONSE_REGULATORY"/>
    <property type="match status" value="1"/>
</dbReference>
<feature type="domain" description="HTH LytTR-type" evidence="3">
    <location>
        <begin position="135"/>
        <end position="239"/>
    </location>
</feature>
<sequence>MIKAIIIEDSRLARIELNELLKDFPEIGLIGEAGNAEEAIEMIRDLNPDLIFLDIHLPGKNGFEILQGLDKVPMVIFTTAYDQYALQAFEYNTMDYLLKPIAPERLGQAIAKVMSQLTKVRLTLKRDKLGLNDRIFLKDGAKCWFVTLNDVRFFESKGNYTQVHFENNSPLVLRSLQQIEDTLDDQQFIRVNRQQMVNVRFIVDVVEWFSGSLKLKLSSGETIEVSRRQVHRIKELFSL</sequence>
<dbReference type="InterPro" id="IPR011006">
    <property type="entry name" value="CheY-like_superfamily"/>
</dbReference>
<accession>A0A1M5ASF5</accession>
<dbReference type="GO" id="GO:0000156">
    <property type="term" value="F:phosphorelay response regulator activity"/>
    <property type="evidence" value="ECO:0007669"/>
    <property type="project" value="InterPro"/>
</dbReference>
<keyword evidence="5" id="KW-1185">Reference proteome</keyword>